<evidence type="ECO:0000313" key="2">
    <source>
        <dbReference type="EMBL" id="CAD8358944.1"/>
    </source>
</evidence>
<name>A0A6U0IBM4_9STRA</name>
<dbReference type="InterPro" id="IPR008560">
    <property type="entry name" value="DUF842_euk"/>
</dbReference>
<dbReference type="EMBL" id="HBEJ01000396">
    <property type="protein sequence ID" value="CAD8358944.1"/>
    <property type="molecule type" value="Transcribed_RNA"/>
</dbReference>
<organism evidence="2">
    <name type="scientific">Minutocellus polymorphus</name>
    <dbReference type="NCBI Taxonomy" id="265543"/>
    <lineage>
        <taxon>Eukaryota</taxon>
        <taxon>Sar</taxon>
        <taxon>Stramenopiles</taxon>
        <taxon>Ochrophyta</taxon>
        <taxon>Bacillariophyta</taxon>
        <taxon>Mediophyceae</taxon>
        <taxon>Cymatosirophycidae</taxon>
        <taxon>Cymatosirales</taxon>
        <taxon>Cymatosiraceae</taxon>
        <taxon>Minutocellus</taxon>
    </lineage>
</organism>
<evidence type="ECO:0000313" key="3">
    <source>
        <dbReference type="EMBL" id="CAD8358946.1"/>
    </source>
</evidence>
<dbReference type="Pfam" id="PF05811">
    <property type="entry name" value="DUF842"/>
    <property type="match status" value="1"/>
</dbReference>
<evidence type="ECO:0000256" key="1">
    <source>
        <dbReference type="ARBA" id="ARBA00009952"/>
    </source>
</evidence>
<protein>
    <recommendedName>
        <fullName evidence="4">Protein FAM136A</fullName>
    </recommendedName>
</protein>
<dbReference type="GO" id="GO:0005737">
    <property type="term" value="C:cytoplasm"/>
    <property type="evidence" value="ECO:0007669"/>
    <property type="project" value="TreeGrafter"/>
</dbReference>
<dbReference type="AlphaFoldDB" id="A0A6U0IBM4"/>
<accession>A0A6U0IBM4</accession>
<gene>
    <name evidence="2" type="ORF">MPOL1434_LOCUS228</name>
    <name evidence="3" type="ORF">MPOL1434_LOCUS229</name>
</gene>
<dbReference type="PANTHER" id="PTHR21096">
    <property type="entry name" value="PROTEIN FAM136A"/>
    <property type="match status" value="1"/>
</dbReference>
<dbReference type="EMBL" id="HBEJ01000397">
    <property type="protein sequence ID" value="CAD8358946.1"/>
    <property type="molecule type" value="Transcribed_RNA"/>
</dbReference>
<evidence type="ECO:0008006" key="4">
    <source>
        <dbReference type="Google" id="ProtNLM"/>
    </source>
</evidence>
<comment type="similarity">
    <text evidence="1">Belongs to the FAM136 family.</text>
</comment>
<reference evidence="2" key="1">
    <citation type="submission" date="2021-01" db="EMBL/GenBank/DDBJ databases">
        <authorList>
            <person name="Corre E."/>
            <person name="Pelletier E."/>
            <person name="Niang G."/>
            <person name="Scheremetjew M."/>
            <person name="Finn R."/>
            <person name="Kale V."/>
            <person name="Holt S."/>
            <person name="Cochrane G."/>
            <person name="Meng A."/>
            <person name="Brown T."/>
            <person name="Cohen L."/>
        </authorList>
    </citation>
    <scope>NUCLEOTIDE SEQUENCE</scope>
    <source>
        <strain evidence="2">CCMP3303</strain>
    </source>
</reference>
<proteinExistence type="inferred from homology"/>
<sequence>MASPALQSQANALNARMEGEAKTAIDSIERELLRPLAQKSYECISKCYSKAGTTGSNEQLEHCSRSCQVVHQQAHAMLQQEINQFQNRLSRAMMQCNDEAQDMMTPDVQNNARKMKKIEDTVLNCISGVVQKNVGALKPMRERIESQIKSLGK</sequence>
<dbReference type="PANTHER" id="PTHR21096:SF0">
    <property type="entry name" value="PROTEIN FAM136A"/>
    <property type="match status" value="1"/>
</dbReference>